<sequence length="184" mass="18254">MHVLPSPRGRLGPVVLSALALTLAAACAAGPAPTTTPPRPQPGPVQTTGAVPVPAAPQAPPAQDTRADDPADGLPDGFSACGQGPCEVRVDGPASIPLPAGAEVTEIRVDAVDADGVALVAVLPGRQVSTSCSGRCRGMRTTTSDGSSSVRLTAGTGARITVNRVAVEVRSVGAGSADLRVTLR</sequence>
<feature type="signal peptide" evidence="2">
    <location>
        <begin position="1"/>
        <end position="28"/>
    </location>
</feature>
<reference evidence="4" key="1">
    <citation type="journal article" date="2019" name="Int. J. Syst. Evol. Microbiol.">
        <title>The Global Catalogue of Microorganisms (GCM) 10K type strain sequencing project: providing services to taxonomists for standard genome sequencing and annotation.</title>
        <authorList>
            <consortium name="The Broad Institute Genomics Platform"/>
            <consortium name="The Broad Institute Genome Sequencing Center for Infectious Disease"/>
            <person name="Wu L."/>
            <person name="Ma J."/>
        </authorList>
    </citation>
    <scope>NUCLEOTIDE SEQUENCE [LARGE SCALE GENOMIC DNA]</scope>
    <source>
        <strain evidence="4">CGMCC 4.7397</strain>
    </source>
</reference>
<dbReference type="EMBL" id="JBHSQK010000023">
    <property type="protein sequence ID" value="MFC5948964.1"/>
    <property type="molecule type" value="Genomic_DNA"/>
</dbReference>
<feature type="compositionally biased region" description="Low complexity" evidence="1">
    <location>
        <begin position="44"/>
        <end position="53"/>
    </location>
</feature>
<keyword evidence="2" id="KW-0732">Signal</keyword>
<protein>
    <submittedName>
        <fullName evidence="3">Uncharacterized protein</fullName>
    </submittedName>
</protein>
<gene>
    <name evidence="3" type="ORF">ACFQH9_11815</name>
</gene>
<feature type="chain" id="PRO_5047147016" evidence="2">
    <location>
        <begin position="29"/>
        <end position="184"/>
    </location>
</feature>
<comment type="caution">
    <text evidence="3">The sequence shown here is derived from an EMBL/GenBank/DDBJ whole genome shotgun (WGS) entry which is preliminary data.</text>
</comment>
<dbReference type="Proteomes" id="UP001596119">
    <property type="component" value="Unassembled WGS sequence"/>
</dbReference>
<feature type="region of interest" description="Disordered" evidence="1">
    <location>
        <begin position="29"/>
        <end position="84"/>
    </location>
</feature>
<evidence type="ECO:0000313" key="4">
    <source>
        <dbReference type="Proteomes" id="UP001596119"/>
    </source>
</evidence>
<name>A0ABW1I9M4_9PSEU</name>
<evidence type="ECO:0000256" key="2">
    <source>
        <dbReference type="SAM" id="SignalP"/>
    </source>
</evidence>
<dbReference type="RefSeq" id="WP_379566043.1">
    <property type="nucleotide sequence ID" value="NZ_JBHSQK010000023.1"/>
</dbReference>
<keyword evidence="4" id="KW-1185">Reference proteome</keyword>
<proteinExistence type="predicted"/>
<accession>A0ABW1I9M4</accession>
<evidence type="ECO:0000256" key="1">
    <source>
        <dbReference type="SAM" id="MobiDB-lite"/>
    </source>
</evidence>
<organism evidence="3 4">
    <name type="scientific">Pseudonocardia lutea</name>
    <dbReference type="NCBI Taxonomy" id="2172015"/>
    <lineage>
        <taxon>Bacteria</taxon>
        <taxon>Bacillati</taxon>
        <taxon>Actinomycetota</taxon>
        <taxon>Actinomycetes</taxon>
        <taxon>Pseudonocardiales</taxon>
        <taxon>Pseudonocardiaceae</taxon>
        <taxon>Pseudonocardia</taxon>
    </lineage>
</organism>
<evidence type="ECO:0000313" key="3">
    <source>
        <dbReference type="EMBL" id="MFC5948964.1"/>
    </source>
</evidence>
<feature type="compositionally biased region" description="Pro residues" evidence="1">
    <location>
        <begin position="34"/>
        <end position="43"/>
    </location>
</feature>